<comment type="caution">
    <text evidence="3">The sequence shown here is derived from an EMBL/GenBank/DDBJ whole genome shotgun (WGS) entry which is preliminary data.</text>
</comment>
<sequence>MMQMISTSIGWLGVFLCTAGYFLLSTKKISAESRSFQLLNIAGGLCLVTAAVYSNDLPNAVANLLWASIGLYSLRQGLKSKNINKPDQGAQPRNS</sequence>
<dbReference type="Pfam" id="PF26604">
    <property type="entry name" value="CBU_0592"/>
    <property type="match status" value="1"/>
</dbReference>
<evidence type="ECO:0000313" key="4">
    <source>
        <dbReference type="Proteomes" id="UP000248198"/>
    </source>
</evidence>
<feature type="transmembrane region" description="Helical" evidence="1">
    <location>
        <begin position="36"/>
        <end position="54"/>
    </location>
</feature>
<keyword evidence="1" id="KW-1133">Transmembrane helix</keyword>
<keyword evidence="1" id="KW-0472">Membrane</keyword>
<feature type="transmembrane region" description="Helical" evidence="1">
    <location>
        <begin position="6"/>
        <end position="24"/>
    </location>
</feature>
<feature type="domain" description="CBU-0592-like" evidence="2">
    <location>
        <begin position="8"/>
        <end position="79"/>
    </location>
</feature>
<dbReference type="RefSeq" id="WP_211321369.1">
    <property type="nucleotide sequence ID" value="NZ_QKLU01000004.1"/>
</dbReference>
<proteinExistence type="predicted"/>
<gene>
    <name evidence="3" type="ORF">B0O44_104295</name>
</gene>
<reference evidence="3 4" key="1">
    <citation type="submission" date="2018-06" db="EMBL/GenBank/DDBJ databases">
        <title>Genomic Encyclopedia of Archaeal and Bacterial Type Strains, Phase II (KMG-II): from individual species to whole genera.</title>
        <authorList>
            <person name="Goeker M."/>
        </authorList>
    </citation>
    <scope>NUCLEOTIDE SEQUENCE [LARGE SCALE GENOMIC DNA]</scope>
    <source>
        <strain evidence="3 4">DSM 27372</strain>
    </source>
</reference>
<evidence type="ECO:0000256" key="1">
    <source>
        <dbReference type="SAM" id="Phobius"/>
    </source>
</evidence>
<dbReference type="NCBIfam" id="NF047864">
    <property type="entry name" value="CBU_0592_membra"/>
    <property type="match status" value="1"/>
</dbReference>
<dbReference type="InterPro" id="IPR058058">
    <property type="entry name" value="CBU_0592-like"/>
</dbReference>
<evidence type="ECO:0000313" key="3">
    <source>
        <dbReference type="EMBL" id="PYF74124.1"/>
    </source>
</evidence>
<accession>A0A318UCM0</accession>
<name>A0A318UCM0_9SPHI</name>
<protein>
    <recommendedName>
        <fullName evidence="2">CBU-0592-like domain-containing protein</fullName>
    </recommendedName>
</protein>
<dbReference type="Proteomes" id="UP000248198">
    <property type="component" value="Unassembled WGS sequence"/>
</dbReference>
<dbReference type="AlphaFoldDB" id="A0A318UCM0"/>
<keyword evidence="1" id="KW-0812">Transmembrane</keyword>
<keyword evidence="4" id="KW-1185">Reference proteome</keyword>
<organism evidence="3 4">
    <name type="scientific">Pedobacter nutrimenti</name>
    <dbReference type="NCBI Taxonomy" id="1241337"/>
    <lineage>
        <taxon>Bacteria</taxon>
        <taxon>Pseudomonadati</taxon>
        <taxon>Bacteroidota</taxon>
        <taxon>Sphingobacteriia</taxon>
        <taxon>Sphingobacteriales</taxon>
        <taxon>Sphingobacteriaceae</taxon>
        <taxon>Pedobacter</taxon>
    </lineage>
</organism>
<dbReference type="EMBL" id="QKLU01000004">
    <property type="protein sequence ID" value="PYF74124.1"/>
    <property type="molecule type" value="Genomic_DNA"/>
</dbReference>
<evidence type="ECO:0000259" key="2">
    <source>
        <dbReference type="Pfam" id="PF26604"/>
    </source>
</evidence>